<protein>
    <submittedName>
        <fullName evidence="1">9219_t:CDS:1</fullName>
    </submittedName>
</protein>
<gene>
    <name evidence="1" type="ORF">SCALOS_LOCUS1006</name>
</gene>
<accession>A0ACA9K1Y9</accession>
<evidence type="ECO:0000313" key="1">
    <source>
        <dbReference type="EMBL" id="CAG8447381.1"/>
    </source>
</evidence>
<keyword evidence="2" id="KW-1185">Reference proteome</keyword>
<name>A0ACA9K1Y9_9GLOM</name>
<dbReference type="EMBL" id="CAJVPM010000582">
    <property type="protein sequence ID" value="CAG8447381.1"/>
    <property type="molecule type" value="Genomic_DNA"/>
</dbReference>
<proteinExistence type="predicted"/>
<dbReference type="Proteomes" id="UP000789860">
    <property type="component" value="Unassembled WGS sequence"/>
</dbReference>
<comment type="caution">
    <text evidence="1">The sequence shown here is derived from an EMBL/GenBank/DDBJ whole genome shotgun (WGS) entry which is preliminary data.</text>
</comment>
<evidence type="ECO:0000313" key="2">
    <source>
        <dbReference type="Proteomes" id="UP000789860"/>
    </source>
</evidence>
<organism evidence="1 2">
    <name type="scientific">Scutellospora calospora</name>
    <dbReference type="NCBI Taxonomy" id="85575"/>
    <lineage>
        <taxon>Eukaryota</taxon>
        <taxon>Fungi</taxon>
        <taxon>Fungi incertae sedis</taxon>
        <taxon>Mucoromycota</taxon>
        <taxon>Glomeromycotina</taxon>
        <taxon>Glomeromycetes</taxon>
        <taxon>Diversisporales</taxon>
        <taxon>Gigasporaceae</taxon>
        <taxon>Scutellospora</taxon>
    </lineage>
</organism>
<sequence>MNLYKLLISLLVLQIIFVVLFSNICLADSDEKNDGNKKENKNLSPNFDITKAKEISERLWLPEKHDLKISNFISHSWFNIKRSEQVSIKNVEIPIIPRYQEHIDSENDELKTKKIRIYPTKEEKQKLKSWIGTARWTYNQCLDSLDEIRNLKTKKEKIQYMRQKHIVASNYKNTELSWVIDTPSSVRDAAMMDLFKNIKSNHARKIARFTLKKQKKKDKNQSITIEHLWFNKSKIFSFLRNIKTKEKIPEIKHAVNIIMNRLKYFYICIPIPTNINKHESINEDVLTLDPGVRTFMTGYDTKGNISEFGNKDIDKIQIRCLRYDKLQSCLNQESDKGLSLQDSEISMSELSDCVTARNMLTWSHYKFKMFLRHKIREYLDMNLIECTEEYTSKTCTRCGMINKLGGSKNFTCGSCGLKIDRDHNEKRDSETIRKIIEDHVEKGSIVHTDRWKGYLGIENLGVTHKSVNYSKNFTDPITGVHTNMIEGLWNGIKLQIALRNRNKNLIKDHLLEFIWRRINKDKLWDAFIYALQSTAYYENK</sequence>
<reference evidence="1" key="1">
    <citation type="submission" date="2021-06" db="EMBL/GenBank/DDBJ databases">
        <authorList>
            <person name="Kallberg Y."/>
            <person name="Tangrot J."/>
            <person name="Rosling A."/>
        </authorList>
    </citation>
    <scope>NUCLEOTIDE SEQUENCE</scope>
    <source>
        <strain evidence="1">AU212A</strain>
    </source>
</reference>